<evidence type="ECO:0000256" key="1">
    <source>
        <dbReference type="ARBA" id="ARBA00022679"/>
    </source>
</evidence>
<dbReference type="SUPFAM" id="SSF53383">
    <property type="entry name" value="PLP-dependent transferases"/>
    <property type="match status" value="1"/>
</dbReference>
<dbReference type="AlphaFoldDB" id="A0A9N8WP61"/>
<name>A0A9N8WP61_9GLOM</name>
<dbReference type="GO" id="GO:0006777">
    <property type="term" value="P:Mo-molybdopterin cofactor biosynthetic process"/>
    <property type="evidence" value="ECO:0007669"/>
    <property type="project" value="UniProtKB-UniRule"/>
</dbReference>
<evidence type="ECO:0000313" key="6">
    <source>
        <dbReference type="EMBL" id="CAG8491967.1"/>
    </source>
</evidence>
<comment type="function">
    <text evidence="4">Sulfurates the molybdenum cofactor. Sulfation of molybdenum is essential for xanthine dehydrogenase (XDH) and aldehyde oxidase (ADO) enzymes in which molybdenum cofactor is liganded by 1 oxygen and 1 sulfur atom in active form.</text>
</comment>
<comment type="similarity">
    <text evidence="4">Belongs to the class-V pyridoxal-phosphate-dependent aminotransferase family. MOCOS subfamily.</text>
</comment>
<protein>
    <recommendedName>
        <fullName evidence="4">Molybdenum cofactor sulfurase</fullName>
        <shortName evidence="4">MCS</shortName>
        <shortName evidence="4">MOS</shortName>
        <shortName evidence="4">MoCo sulfurase</shortName>
        <ecNumber evidence="4">2.8.1.9</ecNumber>
    </recommendedName>
    <alternativeName>
        <fullName evidence="4">Molybdenum cofactor sulfurtransferase</fullName>
    </alternativeName>
</protein>
<accession>A0A9N8WP61</accession>
<gene>
    <name evidence="6" type="ORF">PBRASI_LOCUS2155</name>
</gene>
<dbReference type="Proteomes" id="UP000789739">
    <property type="component" value="Unassembled WGS sequence"/>
</dbReference>
<dbReference type="GO" id="GO:0008265">
    <property type="term" value="F:molybdenum cofactor sulfurtransferase activity"/>
    <property type="evidence" value="ECO:0007669"/>
    <property type="project" value="UniProtKB-UniRule"/>
</dbReference>
<dbReference type="InterPro" id="IPR028886">
    <property type="entry name" value="MoCo_sulfurase"/>
</dbReference>
<dbReference type="EMBL" id="CAJVPI010000161">
    <property type="protein sequence ID" value="CAG8491967.1"/>
    <property type="molecule type" value="Genomic_DNA"/>
</dbReference>
<dbReference type="SUPFAM" id="SSF141673">
    <property type="entry name" value="MOSC N-terminal domain-like"/>
    <property type="match status" value="1"/>
</dbReference>
<dbReference type="InterPro" id="IPR000192">
    <property type="entry name" value="Aminotrans_V_dom"/>
</dbReference>
<dbReference type="InterPro" id="IPR015421">
    <property type="entry name" value="PyrdxlP-dep_Trfase_major"/>
</dbReference>
<feature type="active site" evidence="4">
    <location>
        <position position="414"/>
    </location>
</feature>
<dbReference type="PANTHER" id="PTHR14237">
    <property type="entry name" value="MOLYBDOPTERIN COFACTOR SULFURASE MOSC"/>
    <property type="match status" value="1"/>
</dbReference>
<dbReference type="InterPro" id="IPR015424">
    <property type="entry name" value="PyrdxlP-dep_Trfase"/>
</dbReference>
<dbReference type="PANTHER" id="PTHR14237:SF80">
    <property type="entry name" value="MOLYBDENUM COFACTOR SULFURASE"/>
    <property type="match status" value="1"/>
</dbReference>
<dbReference type="GO" id="GO:0030151">
    <property type="term" value="F:molybdenum ion binding"/>
    <property type="evidence" value="ECO:0007669"/>
    <property type="project" value="UniProtKB-UniRule"/>
</dbReference>
<reference evidence="6" key="1">
    <citation type="submission" date="2021-06" db="EMBL/GenBank/DDBJ databases">
        <authorList>
            <person name="Kallberg Y."/>
            <person name="Tangrot J."/>
            <person name="Rosling A."/>
        </authorList>
    </citation>
    <scope>NUCLEOTIDE SEQUENCE</scope>
    <source>
        <strain evidence="6">BR232B</strain>
    </source>
</reference>
<comment type="catalytic activity">
    <reaction evidence="4">
        <text>Mo-molybdopterin + L-cysteine + AH2 = thio-Mo-molybdopterin + L-alanine + A + H2O</text>
        <dbReference type="Rhea" id="RHEA:42636"/>
        <dbReference type="ChEBI" id="CHEBI:13193"/>
        <dbReference type="ChEBI" id="CHEBI:15377"/>
        <dbReference type="ChEBI" id="CHEBI:17499"/>
        <dbReference type="ChEBI" id="CHEBI:35235"/>
        <dbReference type="ChEBI" id="CHEBI:57972"/>
        <dbReference type="ChEBI" id="CHEBI:71302"/>
        <dbReference type="ChEBI" id="CHEBI:82685"/>
        <dbReference type="EC" id="2.8.1.9"/>
    </reaction>
</comment>
<feature type="modified residue" description="N6-(pyridoxal phosphate)lysine" evidence="4">
    <location>
        <position position="254"/>
    </location>
</feature>
<dbReference type="SUPFAM" id="SSF50800">
    <property type="entry name" value="PK beta-barrel domain-like"/>
    <property type="match status" value="1"/>
</dbReference>
<keyword evidence="1 4" id="KW-0808">Transferase</keyword>
<comment type="caution">
    <text evidence="6">The sequence shown here is derived from an EMBL/GenBank/DDBJ whole genome shotgun (WGS) entry which is preliminary data.</text>
</comment>
<dbReference type="InterPro" id="IPR011037">
    <property type="entry name" value="Pyrv_Knase-like_insert_dom_sf"/>
</dbReference>
<keyword evidence="3 4" id="KW-0501">Molybdenum cofactor biosynthesis</keyword>
<proteinExistence type="inferred from homology"/>
<dbReference type="Gene3D" id="3.40.640.10">
    <property type="entry name" value="Type I PLP-dependent aspartate aminotransferase-like (Major domain)"/>
    <property type="match status" value="1"/>
</dbReference>
<evidence type="ECO:0000259" key="5">
    <source>
        <dbReference type="PROSITE" id="PS51340"/>
    </source>
</evidence>
<evidence type="ECO:0000313" key="7">
    <source>
        <dbReference type="Proteomes" id="UP000789739"/>
    </source>
</evidence>
<dbReference type="Pfam" id="PF00266">
    <property type="entry name" value="Aminotran_5"/>
    <property type="match status" value="1"/>
</dbReference>
<dbReference type="InterPro" id="IPR005302">
    <property type="entry name" value="MoCF_Sase_C"/>
</dbReference>
<organism evidence="6 7">
    <name type="scientific">Paraglomus brasilianum</name>
    <dbReference type="NCBI Taxonomy" id="144538"/>
    <lineage>
        <taxon>Eukaryota</taxon>
        <taxon>Fungi</taxon>
        <taxon>Fungi incertae sedis</taxon>
        <taxon>Mucoromycota</taxon>
        <taxon>Glomeromycotina</taxon>
        <taxon>Glomeromycetes</taxon>
        <taxon>Paraglomerales</taxon>
        <taxon>Paraglomeraceae</taxon>
        <taxon>Paraglomus</taxon>
    </lineage>
</organism>
<dbReference type="EC" id="2.8.1.9" evidence="4"/>
<keyword evidence="2 4" id="KW-0663">Pyridoxal phosphate</keyword>
<evidence type="ECO:0000256" key="3">
    <source>
        <dbReference type="ARBA" id="ARBA00023150"/>
    </source>
</evidence>
<dbReference type="Pfam" id="PF03473">
    <property type="entry name" value="MOSC"/>
    <property type="match status" value="1"/>
</dbReference>
<dbReference type="InterPro" id="IPR015422">
    <property type="entry name" value="PyrdxlP-dep_Trfase_small"/>
</dbReference>
<dbReference type="InterPro" id="IPR005303">
    <property type="entry name" value="MOCOS_middle"/>
</dbReference>
<dbReference type="Pfam" id="PF03476">
    <property type="entry name" value="MOSC_N"/>
    <property type="match status" value="1"/>
</dbReference>
<feature type="domain" description="MOSC" evidence="5">
    <location>
        <begin position="622"/>
        <end position="773"/>
    </location>
</feature>
<comment type="cofactor">
    <cofactor evidence="4">
        <name>pyridoxal 5'-phosphate</name>
        <dbReference type="ChEBI" id="CHEBI:597326"/>
    </cofactor>
</comment>
<dbReference type="Gene3D" id="3.90.1150.10">
    <property type="entry name" value="Aspartate Aminotransferase, domain 1"/>
    <property type="match status" value="1"/>
</dbReference>
<dbReference type="OrthoDB" id="10264306at2759"/>
<keyword evidence="7" id="KW-1185">Reference proteome</keyword>
<sequence length="779" mass="87624">MITKSSLQKTTFLEEHAGQYGYDGKIDRIRDEEYPQLKNTIYLDHAGTTIYAQSTFKAFAIDLASNLYGNPHSKSPSSNLTAQKLDSVRTLVLNHFDTTPGDYQVIFTQNATAAIKLVGECFPWTKNKSWLKYLRESHTSVIGLRAFAKENEVDFSTVNEDEIESMIRKKNNDLASNLCEDSQTVYNLFVYPAQCNFSGMRFPLSWTQGIKEKFNNDSSRVLVLLDAASYVMTSQLSLKDTETSPDFVSISFYKMFGYPTGIGALLVKSELAPILRKRYFGGGTVSAVLYDIDYQQFRPSLSESFEDGTTNFLSIIALSHAFSTFIALFTSFNQATLHTSSLISYLYTQMSSLKHYNGSPVCKIFSTRDFNNPVEQGPVLNFNLKKADGSWIGFSEVARLAGIQNIDLRVGGLCNPGNVTKWFNVSQKELMMAFQSGKVCGDDQDVINGKPVGSVRVSLGAMSTIDDVLALIDFVKEYFVETSPPVERFRTKHLSKNMHLNPIKSCKGFSTDQPWPISQQGLLYDREWMLIDAQSGRALRQTQYPRMALISPAIDLINNVLVISAPGLPSLTMRLNELSNFEVELRESRICGDKINSLEYTSLEITSFFSKFLNVSCYLACQSSFSRRYIKEKLSSSANAPLSLSNESPFLLVSQNSFDCLKSQIGSEKEQVIDLRSFRGNFVIEGAERAYEEDDWKLLRIGEQFFELLGPCTRCQMICINQDTGERTRDLYSSLVKCRSTNGKIKFGQHMVHVPKLSKAPYVISSGMEAEILELRKIE</sequence>
<dbReference type="GO" id="GO:0030170">
    <property type="term" value="F:pyridoxal phosphate binding"/>
    <property type="evidence" value="ECO:0007669"/>
    <property type="project" value="UniProtKB-UniRule"/>
</dbReference>
<dbReference type="GO" id="GO:0016829">
    <property type="term" value="F:lyase activity"/>
    <property type="evidence" value="ECO:0007669"/>
    <property type="project" value="UniProtKB-UniRule"/>
</dbReference>
<evidence type="ECO:0000256" key="4">
    <source>
        <dbReference type="HAMAP-Rule" id="MF_03050"/>
    </source>
</evidence>
<evidence type="ECO:0000256" key="2">
    <source>
        <dbReference type="ARBA" id="ARBA00022898"/>
    </source>
</evidence>
<dbReference type="HAMAP" id="MF_03050">
    <property type="entry name" value="MOCOS"/>
    <property type="match status" value="1"/>
</dbReference>
<dbReference type="PROSITE" id="PS51340">
    <property type="entry name" value="MOSC"/>
    <property type="match status" value="1"/>
</dbReference>